<dbReference type="NCBIfam" id="NF033879">
    <property type="entry name" value="smalltalk"/>
    <property type="match status" value="1"/>
</dbReference>
<dbReference type="AlphaFoldDB" id="A0A448L732"/>
<evidence type="ECO:0000313" key="1">
    <source>
        <dbReference type="EMBL" id="VEH15808.1"/>
    </source>
</evidence>
<name>A0A448L732_9BACT</name>
<dbReference type="Pfam" id="PF20096">
    <property type="entry name" value="DUF6486"/>
    <property type="match status" value="1"/>
</dbReference>
<dbReference type="InterPro" id="IPR045505">
    <property type="entry name" value="DUF6486"/>
</dbReference>
<sequence length="30" mass="3252">MKNNTWKVILQTVITILTAIATTLGVSSCM</sequence>
<dbReference type="Proteomes" id="UP000274578">
    <property type="component" value="Chromosome 1"/>
</dbReference>
<dbReference type="RefSeq" id="WP_154649968.1">
    <property type="nucleotide sequence ID" value="NZ_CAUTNN010000005.1"/>
</dbReference>
<accession>A0A448L732</accession>
<evidence type="ECO:0008006" key="3">
    <source>
        <dbReference type="Google" id="ProtNLM"/>
    </source>
</evidence>
<organism evidence="1 2">
    <name type="scientific">Segatella oris</name>
    <dbReference type="NCBI Taxonomy" id="28135"/>
    <lineage>
        <taxon>Bacteria</taxon>
        <taxon>Pseudomonadati</taxon>
        <taxon>Bacteroidota</taxon>
        <taxon>Bacteroidia</taxon>
        <taxon>Bacteroidales</taxon>
        <taxon>Prevotellaceae</taxon>
        <taxon>Segatella</taxon>
    </lineage>
</organism>
<dbReference type="GeneID" id="85013514"/>
<dbReference type="KEGG" id="poc:NCTC13071_01819"/>
<dbReference type="PROSITE" id="PS51257">
    <property type="entry name" value="PROKAR_LIPOPROTEIN"/>
    <property type="match status" value="1"/>
</dbReference>
<gene>
    <name evidence="1" type="ORF">NCTC13071_01819</name>
</gene>
<evidence type="ECO:0000313" key="2">
    <source>
        <dbReference type="Proteomes" id="UP000274578"/>
    </source>
</evidence>
<reference evidence="1 2" key="1">
    <citation type="submission" date="2018-12" db="EMBL/GenBank/DDBJ databases">
        <authorList>
            <consortium name="Pathogen Informatics"/>
        </authorList>
    </citation>
    <scope>NUCLEOTIDE SEQUENCE [LARGE SCALE GENOMIC DNA]</scope>
    <source>
        <strain evidence="1 2">NCTC13071</strain>
    </source>
</reference>
<dbReference type="EMBL" id="LR134384">
    <property type="protein sequence ID" value="VEH15808.1"/>
    <property type="molecule type" value="Genomic_DNA"/>
</dbReference>
<protein>
    <recommendedName>
        <fullName evidence="3">Smalltalk protein</fullName>
    </recommendedName>
</protein>
<proteinExistence type="predicted"/>